<proteinExistence type="predicted"/>
<dbReference type="AlphaFoldDB" id="A0A8J2PJW9"/>
<accession>A0A8J2PJW9</accession>
<evidence type="ECO:0000313" key="2">
    <source>
        <dbReference type="Proteomes" id="UP000708208"/>
    </source>
</evidence>
<dbReference type="EMBL" id="CAJVCH010569888">
    <property type="protein sequence ID" value="CAG7833458.1"/>
    <property type="molecule type" value="Genomic_DNA"/>
</dbReference>
<sequence>LCVSFVHSYLARHGILSSACQTTLNDESSGRSVETGFFRVE</sequence>
<keyword evidence="2" id="KW-1185">Reference proteome</keyword>
<comment type="caution">
    <text evidence="1">The sequence shown here is derived from an EMBL/GenBank/DDBJ whole genome shotgun (WGS) entry which is preliminary data.</text>
</comment>
<evidence type="ECO:0000313" key="1">
    <source>
        <dbReference type="EMBL" id="CAG7833458.1"/>
    </source>
</evidence>
<organism evidence="1 2">
    <name type="scientific">Allacma fusca</name>
    <dbReference type="NCBI Taxonomy" id="39272"/>
    <lineage>
        <taxon>Eukaryota</taxon>
        <taxon>Metazoa</taxon>
        <taxon>Ecdysozoa</taxon>
        <taxon>Arthropoda</taxon>
        <taxon>Hexapoda</taxon>
        <taxon>Collembola</taxon>
        <taxon>Symphypleona</taxon>
        <taxon>Sminthuridae</taxon>
        <taxon>Allacma</taxon>
    </lineage>
</organism>
<protein>
    <submittedName>
        <fullName evidence="1">Uncharacterized protein</fullName>
    </submittedName>
</protein>
<dbReference type="Proteomes" id="UP000708208">
    <property type="component" value="Unassembled WGS sequence"/>
</dbReference>
<gene>
    <name evidence="1" type="ORF">AFUS01_LOCUS43078</name>
</gene>
<name>A0A8J2PJW9_9HEXA</name>
<feature type="non-terminal residue" evidence="1">
    <location>
        <position position="1"/>
    </location>
</feature>
<reference evidence="1" key="1">
    <citation type="submission" date="2021-06" db="EMBL/GenBank/DDBJ databases">
        <authorList>
            <person name="Hodson N. C."/>
            <person name="Mongue J. A."/>
            <person name="Jaron S. K."/>
        </authorList>
    </citation>
    <scope>NUCLEOTIDE SEQUENCE</scope>
</reference>